<keyword evidence="3" id="KW-1185">Reference proteome</keyword>
<dbReference type="GO" id="GO:0032259">
    <property type="term" value="P:methylation"/>
    <property type="evidence" value="ECO:0007669"/>
    <property type="project" value="UniProtKB-KW"/>
</dbReference>
<dbReference type="RefSeq" id="WP_164656771.1">
    <property type="nucleotide sequence ID" value="NZ_JAAIJR010000187.1"/>
</dbReference>
<sequence length="204" mass="23008">MCNEKNLKSATPRVDTDPLYRYSLEHYGHTAKGVQWTSADSQLTRCEALRRFLPEDLSTLTLADAGCGLGDFFAFLSARGERPGRYLGLDVVEPMVEAARLRTGREILLLDVLHEDLPPADYYVCSGAMNILTREETQSFIERCFMASTEGFVFNLLLGQDAPHSYNLCLPEEVRAWTGHLEAEMVVANDYLPDDFTVALRHQR</sequence>
<evidence type="ECO:0000313" key="2">
    <source>
        <dbReference type="EMBL" id="NEX23335.1"/>
    </source>
</evidence>
<gene>
    <name evidence="2" type="ORF">G3480_24075</name>
</gene>
<dbReference type="Gene3D" id="3.40.50.150">
    <property type="entry name" value="Vaccinia Virus protein VP39"/>
    <property type="match status" value="1"/>
</dbReference>
<dbReference type="GO" id="GO:0008168">
    <property type="term" value="F:methyltransferase activity"/>
    <property type="evidence" value="ECO:0007669"/>
    <property type="project" value="UniProtKB-KW"/>
</dbReference>
<proteinExistence type="predicted"/>
<dbReference type="AlphaFoldDB" id="A0A6P1E712"/>
<reference evidence="2 3" key="2">
    <citation type="submission" date="2020-02" db="EMBL/GenBank/DDBJ databases">
        <title>Genome sequences of Thiorhodococcus mannitoliphagus and Thiorhodococcus minor, purple sulfur photosynthetic bacteria in the gammaproteobacterial family, Chromatiaceae.</title>
        <authorList>
            <person name="Aviles F.A."/>
            <person name="Meyer T.E."/>
            <person name="Kyndt J.A."/>
        </authorList>
    </citation>
    <scope>NUCLEOTIDE SEQUENCE [LARGE SCALE GENOMIC DNA]</scope>
    <source>
        <strain evidence="2 3">DSM 18266</strain>
    </source>
</reference>
<dbReference type="InterPro" id="IPR041698">
    <property type="entry name" value="Methyltransf_25"/>
</dbReference>
<dbReference type="Proteomes" id="UP000471640">
    <property type="component" value="Unassembled WGS sequence"/>
</dbReference>
<dbReference type="EMBL" id="JAAIJR010000187">
    <property type="protein sequence ID" value="NEX23335.1"/>
    <property type="molecule type" value="Genomic_DNA"/>
</dbReference>
<name>A0A6P1E712_9GAMM</name>
<reference evidence="3" key="1">
    <citation type="journal article" date="2020" name="Microbiol. Resour. Announc.">
        <title>Draft Genome Sequences of Thiorhodococcus mannitoliphagus and Thiorhodococcus minor, Purple Sulfur Photosynthetic Bacteria in the Gammaproteobacterial Family Chromatiaceae.</title>
        <authorList>
            <person name="Aviles F.A."/>
            <person name="Meyer T.E."/>
            <person name="Kyndt J.A."/>
        </authorList>
    </citation>
    <scope>NUCLEOTIDE SEQUENCE [LARGE SCALE GENOMIC DNA]</scope>
    <source>
        <strain evidence="3">DSM 18266</strain>
    </source>
</reference>
<dbReference type="SUPFAM" id="SSF53335">
    <property type="entry name" value="S-adenosyl-L-methionine-dependent methyltransferases"/>
    <property type="match status" value="1"/>
</dbReference>
<dbReference type="Pfam" id="PF13649">
    <property type="entry name" value="Methyltransf_25"/>
    <property type="match status" value="1"/>
</dbReference>
<feature type="domain" description="Methyltransferase" evidence="1">
    <location>
        <begin position="64"/>
        <end position="145"/>
    </location>
</feature>
<comment type="caution">
    <text evidence="2">The sequence shown here is derived from an EMBL/GenBank/DDBJ whole genome shotgun (WGS) entry which is preliminary data.</text>
</comment>
<evidence type="ECO:0000313" key="3">
    <source>
        <dbReference type="Proteomes" id="UP000471640"/>
    </source>
</evidence>
<organism evidence="2 3">
    <name type="scientific">Thiorhodococcus mannitoliphagus</name>
    <dbReference type="NCBI Taxonomy" id="329406"/>
    <lineage>
        <taxon>Bacteria</taxon>
        <taxon>Pseudomonadati</taxon>
        <taxon>Pseudomonadota</taxon>
        <taxon>Gammaproteobacteria</taxon>
        <taxon>Chromatiales</taxon>
        <taxon>Chromatiaceae</taxon>
        <taxon>Thiorhodococcus</taxon>
    </lineage>
</organism>
<keyword evidence="2" id="KW-0489">Methyltransferase</keyword>
<accession>A0A6P1E712</accession>
<keyword evidence="2" id="KW-0808">Transferase</keyword>
<protein>
    <submittedName>
        <fullName evidence="2">Class I SAM-dependent methyltransferase</fullName>
    </submittedName>
</protein>
<dbReference type="InterPro" id="IPR029063">
    <property type="entry name" value="SAM-dependent_MTases_sf"/>
</dbReference>
<evidence type="ECO:0000259" key="1">
    <source>
        <dbReference type="Pfam" id="PF13649"/>
    </source>
</evidence>